<keyword evidence="1" id="KW-0812">Transmembrane</keyword>
<feature type="transmembrane region" description="Helical" evidence="1">
    <location>
        <begin position="46"/>
        <end position="66"/>
    </location>
</feature>
<feature type="transmembrane region" description="Helical" evidence="1">
    <location>
        <begin position="106"/>
        <end position="124"/>
    </location>
</feature>
<dbReference type="Pfam" id="PF11086">
    <property type="entry name" value="DUF2878"/>
    <property type="match status" value="1"/>
</dbReference>
<feature type="transmembrane region" description="Helical" evidence="1">
    <location>
        <begin position="136"/>
        <end position="158"/>
    </location>
</feature>
<organism evidence="2 3">
    <name type="scientific">Psychrosphaera algicola</name>
    <dbReference type="NCBI Taxonomy" id="3023714"/>
    <lineage>
        <taxon>Bacteria</taxon>
        <taxon>Pseudomonadati</taxon>
        <taxon>Pseudomonadota</taxon>
        <taxon>Gammaproteobacteria</taxon>
        <taxon>Alteromonadales</taxon>
        <taxon>Pseudoalteromonadaceae</taxon>
        <taxon>Psychrosphaera</taxon>
    </lineage>
</organism>
<dbReference type="InterPro" id="IPR021306">
    <property type="entry name" value="DUF2878"/>
</dbReference>
<sequence length="172" mass="19404">MFNIIWFQVNWFGLIAYQTYFVPISILSICLHLYLNKAYRRADIKLALIVTASGCIIETLMIQLGIISFDQFALLLGFLPFWLVVLWTCFALTLNHSMKFFAKHPLLAVICGSLFGPLSYLAGIELGAATSQVKPFLLFLSYSFVWGLSFGVFTRLIVDHSTRQGGRYASSL</sequence>
<dbReference type="Proteomes" id="UP001528411">
    <property type="component" value="Unassembled WGS sequence"/>
</dbReference>
<dbReference type="EMBL" id="JAQOMS010000002">
    <property type="protein sequence ID" value="MDC2889936.1"/>
    <property type="molecule type" value="Genomic_DNA"/>
</dbReference>
<accession>A0ABT5FEF5</accession>
<evidence type="ECO:0000313" key="2">
    <source>
        <dbReference type="EMBL" id="MDC2889936.1"/>
    </source>
</evidence>
<feature type="transmembrane region" description="Helical" evidence="1">
    <location>
        <begin position="12"/>
        <end position="34"/>
    </location>
</feature>
<keyword evidence="1" id="KW-1133">Transmembrane helix</keyword>
<keyword evidence="1" id="KW-0472">Membrane</keyword>
<comment type="caution">
    <text evidence="2">The sequence shown here is derived from an EMBL/GenBank/DDBJ whole genome shotgun (WGS) entry which is preliminary data.</text>
</comment>
<feature type="transmembrane region" description="Helical" evidence="1">
    <location>
        <begin position="72"/>
        <end position="94"/>
    </location>
</feature>
<name>A0ABT5FEF5_9GAMM</name>
<proteinExistence type="predicted"/>
<evidence type="ECO:0000313" key="3">
    <source>
        <dbReference type="Proteomes" id="UP001528411"/>
    </source>
</evidence>
<dbReference type="RefSeq" id="WP_272181254.1">
    <property type="nucleotide sequence ID" value="NZ_JAQOMS010000002.1"/>
</dbReference>
<reference evidence="2 3" key="1">
    <citation type="submission" date="2023-01" db="EMBL/GenBank/DDBJ databases">
        <title>Psychrosphaera sp. nov., isolated from marine algae.</title>
        <authorList>
            <person name="Bayburt H."/>
            <person name="Choi B.J."/>
            <person name="Kim J.M."/>
            <person name="Choi D.G."/>
            <person name="Jeon C.O."/>
        </authorList>
    </citation>
    <scope>NUCLEOTIDE SEQUENCE [LARGE SCALE GENOMIC DNA]</scope>
    <source>
        <strain evidence="2 3">G1-22</strain>
    </source>
</reference>
<evidence type="ECO:0000256" key="1">
    <source>
        <dbReference type="SAM" id="Phobius"/>
    </source>
</evidence>
<keyword evidence="3" id="KW-1185">Reference proteome</keyword>
<gene>
    <name evidence="2" type="ORF">PN838_15675</name>
</gene>
<protein>
    <submittedName>
        <fullName evidence="2">DUF2878 domain-containing protein</fullName>
    </submittedName>
</protein>